<sequence>MVGNFCSFENKLVLLSKNKIFFNFCCSKRANSQLYIFATWTFYAHEQVPSGAKCELRHLLDDLPQPSGARKKKKKDTFRRQLLLLIKNCQVVNSKEEHLCIPFHSVESGLFLLLEQRICYGYGEKPTKLYQIYDKYCTNLFFLWMLVRGQGENQENFDIESKLIGRKQFSVCFKQKFCFRSEKEKKKDETIVSFCGCNNNVFDYLFKLVLIGDASVGKTALLHRFADDSFDDNYISTVGVDFRFRTVTLDKKLVKLQIWDTA</sequence>
<dbReference type="GO" id="GO:0003924">
    <property type="term" value="F:GTPase activity"/>
    <property type="evidence" value="ECO:0007669"/>
    <property type="project" value="InterPro"/>
</dbReference>
<dbReference type="Proteomes" id="UP000023152">
    <property type="component" value="Unassembled WGS sequence"/>
</dbReference>
<dbReference type="InterPro" id="IPR050227">
    <property type="entry name" value="Rab"/>
</dbReference>
<feature type="non-terminal residue" evidence="3">
    <location>
        <position position="262"/>
    </location>
</feature>
<name>X6N9M8_RETFI</name>
<dbReference type="PANTHER" id="PTHR47977">
    <property type="entry name" value="RAS-RELATED PROTEIN RAB"/>
    <property type="match status" value="1"/>
</dbReference>
<comment type="caution">
    <text evidence="3">The sequence shown here is derived from an EMBL/GenBank/DDBJ whole genome shotgun (WGS) entry which is preliminary data.</text>
</comment>
<dbReference type="FunFam" id="3.40.50.300:FF:001447">
    <property type="entry name" value="Ras-related protein Rab-1B"/>
    <property type="match status" value="1"/>
</dbReference>
<gene>
    <name evidence="3" type="ORF">RFI_14447</name>
</gene>
<proteinExistence type="predicted"/>
<dbReference type="PROSITE" id="PS51419">
    <property type="entry name" value="RAB"/>
    <property type="match status" value="1"/>
</dbReference>
<evidence type="ECO:0000313" key="3">
    <source>
        <dbReference type="EMBL" id="ETO22746.1"/>
    </source>
</evidence>
<dbReference type="EMBL" id="ASPP01010502">
    <property type="protein sequence ID" value="ETO22746.1"/>
    <property type="molecule type" value="Genomic_DNA"/>
</dbReference>
<dbReference type="InterPro" id="IPR027417">
    <property type="entry name" value="P-loop_NTPase"/>
</dbReference>
<dbReference type="SMART" id="SM00175">
    <property type="entry name" value="RAB"/>
    <property type="match status" value="1"/>
</dbReference>
<evidence type="ECO:0000313" key="4">
    <source>
        <dbReference type="Proteomes" id="UP000023152"/>
    </source>
</evidence>
<organism evidence="3 4">
    <name type="scientific">Reticulomyxa filosa</name>
    <dbReference type="NCBI Taxonomy" id="46433"/>
    <lineage>
        <taxon>Eukaryota</taxon>
        <taxon>Sar</taxon>
        <taxon>Rhizaria</taxon>
        <taxon>Retaria</taxon>
        <taxon>Foraminifera</taxon>
        <taxon>Monothalamids</taxon>
        <taxon>Reticulomyxidae</taxon>
        <taxon>Reticulomyxa</taxon>
    </lineage>
</organism>
<dbReference type="Pfam" id="PF00071">
    <property type="entry name" value="Ras"/>
    <property type="match status" value="1"/>
</dbReference>
<evidence type="ECO:0000256" key="1">
    <source>
        <dbReference type="ARBA" id="ARBA00022741"/>
    </source>
</evidence>
<protein>
    <submittedName>
        <fullName evidence="3">Uncharacterized protein</fullName>
    </submittedName>
</protein>
<reference evidence="3 4" key="1">
    <citation type="journal article" date="2013" name="Curr. Biol.">
        <title>The Genome of the Foraminiferan Reticulomyxa filosa.</title>
        <authorList>
            <person name="Glockner G."/>
            <person name="Hulsmann N."/>
            <person name="Schleicher M."/>
            <person name="Noegel A.A."/>
            <person name="Eichinger L."/>
            <person name="Gallinger C."/>
            <person name="Pawlowski J."/>
            <person name="Sierra R."/>
            <person name="Euteneuer U."/>
            <person name="Pillet L."/>
            <person name="Moustafa A."/>
            <person name="Platzer M."/>
            <person name="Groth M."/>
            <person name="Szafranski K."/>
            <person name="Schliwa M."/>
        </authorList>
    </citation>
    <scope>NUCLEOTIDE SEQUENCE [LARGE SCALE GENOMIC DNA]</scope>
</reference>
<evidence type="ECO:0000256" key="2">
    <source>
        <dbReference type="ARBA" id="ARBA00023134"/>
    </source>
</evidence>
<dbReference type="PRINTS" id="PR00449">
    <property type="entry name" value="RASTRNSFRMNG"/>
</dbReference>
<dbReference type="InterPro" id="IPR001806">
    <property type="entry name" value="Small_GTPase"/>
</dbReference>
<dbReference type="SUPFAM" id="SSF52540">
    <property type="entry name" value="P-loop containing nucleoside triphosphate hydrolases"/>
    <property type="match status" value="1"/>
</dbReference>
<dbReference type="Gene3D" id="3.40.50.300">
    <property type="entry name" value="P-loop containing nucleotide triphosphate hydrolases"/>
    <property type="match status" value="1"/>
</dbReference>
<keyword evidence="2" id="KW-0342">GTP-binding</keyword>
<keyword evidence="4" id="KW-1185">Reference proteome</keyword>
<keyword evidence="1" id="KW-0547">Nucleotide-binding</keyword>
<dbReference type="GO" id="GO:0005525">
    <property type="term" value="F:GTP binding"/>
    <property type="evidence" value="ECO:0007669"/>
    <property type="project" value="UniProtKB-KW"/>
</dbReference>
<dbReference type="AlphaFoldDB" id="X6N9M8"/>
<accession>X6N9M8</accession>